<dbReference type="FunFam" id="1.20.1720.10:FF:000009">
    <property type="entry name" value="MFS multidrug transporter"/>
    <property type="match status" value="1"/>
</dbReference>
<keyword evidence="2" id="KW-0813">Transport</keyword>
<dbReference type="InterPro" id="IPR036259">
    <property type="entry name" value="MFS_trans_sf"/>
</dbReference>
<dbReference type="Proteomes" id="UP000683000">
    <property type="component" value="Unassembled WGS sequence"/>
</dbReference>
<evidence type="ECO:0000256" key="6">
    <source>
        <dbReference type="ARBA" id="ARBA00023180"/>
    </source>
</evidence>
<feature type="region of interest" description="Disordered" evidence="7">
    <location>
        <begin position="99"/>
        <end position="152"/>
    </location>
</feature>
<sequence length="596" mass="64355">MLQQEHDKPANNGLETCCLGSRSNFVLGEKDLARMRQIMPGQYSPESTVRNPSMSGRVVAVVCVTSGYHSVAITACAKNVSLWVLCGVHCTPSADVSNNFSRSASESQPHRVQSDSNVEAGARHPLSNVAERGRSETSGHLVSPSSHPVQVPRSAMGIEGAERQGSGGHRLTCPELDIEVVDTDKDNKGLVASRDPDSVKEEVERPYNIYTLSEKWFIVSMASLAALFSPLTANIYLPAIPTIAAAFNKSIESINLTVTVYLVLQGVSPMFWGLLADRVGRRPIFLACLSVLSAACVGLALVPTSDYWLLMLLRCLQAAGSASTVALGAGVIGDIATRAERGGFYGLFSLGPMSGPTFGPVIGGALAQTVGWRWIFWFLAILTAGCFLTIVVFLPETLPRLVGDGSIMPSRIYRPLISIIGARRQKGMAELPPSPPFSNPLRILTYLDVINLLIFNSIVYSIFYAVTTTISTLFHSSYSFLNETDIGLCFMAIGGGTVIGGLLTGKLLDRDYRKLKEKIIQETNLDAGKSVSATQITKDFPIEQARLRIVPFHLIVYTACCAGYGWCLEKDVNIAAPLALQIICKFLQESPGSREG</sequence>
<feature type="transmembrane region" description="Helical" evidence="8">
    <location>
        <begin position="374"/>
        <end position="394"/>
    </location>
</feature>
<keyword evidence="5 8" id="KW-0472">Membrane</keyword>
<dbReference type="GO" id="GO:0140115">
    <property type="term" value="P:export across plasma membrane"/>
    <property type="evidence" value="ECO:0007669"/>
    <property type="project" value="UniProtKB-ARBA"/>
</dbReference>
<dbReference type="PANTHER" id="PTHR23502">
    <property type="entry name" value="MAJOR FACILITATOR SUPERFAMILY"/>
    <property type="match status" value="1"/>
</dbReference>
<dbReference type="EMBL" id="JAGFBS010000002">
    <property type="protein sequence ID" value="KAG6380856.1"/>
    <property type="molecule type" value="Genomic_DNA"/>
</dbReference>
<dbReference type="Gene3D" id="1.20.1720.10">
    <property type="entry name" value="Multidrug resistance protein D"/>
    <property type="match status" value="1"/>
</dbReference>
<gene>
    <name evidence="10" type="ORF">JVT61DRAFT_5244</name>
</gene>
<dbReference type="Pfam" id="PF07690">
    <property type="entry name" value="MFS_1"/>
    <property type="match status" value="1"/>
</dbReference>
<proteinExistence type="predicted"/>
<evidence type="ECO:0000256" key="8">
    <source>
        <dbReference type="SAM" id="Phobius"/>
    </source>
</evidence>
<comment type="caution">
    <text evidence="10">The sequence shown here is derived from an EMBL/GenBank/DDBJ whole genome shotgun (WGS) entry which is preliminary data.</text>
</comment>
<keyword evidence="4 8" id="KW-1133">Transmembrane helix</keyword>
<feature type="transmembrane region" description="Helical" evidence="8">
    <location>
        <begin position="283"/>
        <end position="302"/>
    </location>
</feature>
<evidence type="ECO:0000256" key="2">
    <source>
        <dbReference type="ARBA" id="ARBA00022448"/>
    </source>
</evidence>
<evidence type="ECO:0000256" key="7">
    <source>
        <dbReference type="SAM" id="MobiDB-lite"/>
    </source>
</evidence>
<evidence type="ECO:0000313" key="10">
    <source>
        <dbReference type="EMBL" id="KAG6380856.1"/>
    </source>
</evidence>
<evidence type="ECO:0000259" key="9">
    <source>
        <dbReference type="PROSITE" id="PS50850"/>
    </source>
</evidence>
<keyword evidence="6" id="KW-0325">Glycoprotein</keyword>
<feature type="transmembrane region" description="Helical" evidence="8">
    <location>
        <begin position="216"/>
        <end position="236"/>
    </location>
</feature>
<dbReference type="InterPro" id="IPR020846">
    <property type="entry name" value="MFS_dom"/>
</dbReference>
<evidence type="ECO:0000313" key="11">
    <source>
        <dbReference type="Proteomes" id="UP000683000"/>
    </source>
</evidence>
<evidence type="ECO:0000256" key="4">
    <source>
        <dbReference type="ARBA" id="ARBA00022989"/>
    </source>
</evidence>
<comment type="subcellular location">
    <subcellularLocation>
        <location evidence="1">Membrane</location>
        <topology evidence="1">Multi-pass membrane protein</topology>
    </subcellularLocation>
</comment>
<name>A0A8I3AFV8_9AGAM</name>
<reference evidence="10" key="1">
    <citation type="submission" date="2021-03" db="EMBL/GenBank/DDBJ databases">
        <title>Evolutionary innovations through gain and loss of genes in the ectomycorrhizal Boletales.</title>
        <authorList>
            <person name="Wu G."/>
            <person name="Miyauchi S."/>
            <person name="Morin E."/>
            <person name="Yang Z.-L."/>
            <person name="Xu J."/>
            <person name="Martin F.M."/>
        </authorList>
    </citation>
    <scope>NUCLEOTIDE SEQUENCE</scope>
    <source>
        <strain evidence="10">BR01</strain>
    </source>
</reference>
<dbReference type="AlphaFoldDB" id="A0A8I3AFV8"/>
<dbReference type="GO" id="GO:0005886">
    <property type="term" value="C:plasma membrane"/>
    <property type="evidence" value="ECO:0007669"/>
    <property type="project" value="TreeGrafter"/>
</dbReference>
<evidence type="ECO:0000256" key="5">
    <source>
        <dbReference type="ARBA" id="ARBA00023136"/>
    </source>
</evidence>
<protein>
    <submittedName>
        <fullName evidence="10">Major facilitator superfamily domain-containing protein</fullName>
    </submittedName>
</protein>
<dbReference type="PANTHER" id="PTHR23502:SF51">
    <property type="entry name" value="QUINIDINE RESISTANCE PROTEIN 1-RELATED"/>
    <property type="match status" value="1"/>
</dbReference>
<feature type="transmembrane region" description="Helical" evidence="8">
    <location>
        <begin position="344"/>
        <end position="368"/>
    </location>
</feature>
<feature type="transmembrane region" description="Helical" evidence="8">
    <location>
        <begin position="308"/>
        <end position="332"/>
    </location>
</feature>
<dbReference type="SUPFAM" id="SSF103473">
    <property type="entry name" value="MFS general substrate transporter"/>
    <property type="match status" value="1"/>
</dbReference>
<dbReference type="InterPro" id="IPR011701">
    <property type="entry name" value="MFS"/>
</dbReference>
<feature type="compositionally biased region" description="Polar residues" evidence="7">
    <location>
        <begin position="138"/>
        <end position="148"/>
    </location>
</feature>
<feature type="transmembrane region" description="Helical" evidence="8">
    <location>
        <begin position="256"/>
        <end position="276"/>
    </location>
</feature>
<dbReference type="FunFam" id="1.20.1250.20:FF:000172">
    <property type="entry name" value="MFS multidrug resistance transporter"/>
    <property type="match status" value="1"/>
</dbReference>
<evidence type="ECO:0000256" key="3">
    <source>
        <dbReference type="ARBA" id="ARBA00022692"/>
    </source>
</evidence>
<accession>A0A8I3AFV8</accession>
<evidence type="ECO:0000256" key="1">
    <source>
        <dbReference type="ARBA" id="ARBA00004141"/>
    </source>
</evidence>
<feature type="domain" description="Major facilitator superfamily (MFS) profile" evidence="9">
    <location>
        <begin position="218"/>
        <end position="596"/>
    </location>
</feature>
<dbReference type="OrthoDB" id="440553at2759"/>
<dbReference type="PROSITE" id="PS50850">
    <property type="entry name" value="MFS"/>
    <property type="match status" value="1"/>
</dbReference>
<keyword evidence="3 8" id="KW-0812">Transmembrane</keyword>
<organism evidence="10 11">
    <name type="scientific">Boletus reticuloceps</name>
    <dbReference type="NCBI Taxonomy" id="495285"/>
    <lineage>
        <taxon>Eukaryota</taxon>
        <taxon>Fungi</taxon>
        <taxon>Dikarya</taxon>
        <taxon>Basidiomycota</taxon>
        <taxon>Agaricomycotina</taxon>
        <taxon>Agaricomycetes</taxon>
        <taxon>Agaricomycetidae</taxon>
        <taxon>Boletales</taxon>
        <taxon>Boletineae</taxon>
        <taxon>Boletaceae</taxon>
        <taxon>Boletoideae</taxon>
        <taxon>Boletus</taxon>
    </lineage>
</organism>
<feature type="transmembrane region" description="Helical" evidence="8">
    <location>
        <begin position="443"/>
        <end position="466"/>
    </location>
</feature>
<keyword evidence="11" id="KW-1185">Reference proteome</keyword>
<feature type="transmembrane region" description="Helical" evidence="8">
    <location>
        <begin position="486"/>
        <end position="508"/>
    </location>
</feature>
<dbReference type="GO" id="GO:0015137">
    <property type="term" value="F:citrate transmembrane transporter activity"/>
    <property type="evidence" value="ECO:0007669"/>
    <property type="project" value="UniProtKB-ARBA"/>
</dbReference>